<reference evidence="1 3" key="1">
    <citation type="submission" date="2015-09" db="EMBL/GenBank/DDBJ databases">
        <authorList>
            <consortium name="Pathogen Informatics"/>
        </authorList>
    </citation>
    <scope>NUCLEOTIDE SEQUENCE [LARGE SCALE GENOMIC DNA]</scope>
    <source>
        <strain evidence="1 3">2789STDY5834841</strain>
    </source>
</reference>
<evidence type="ECO:0000313" key="2">
    <source>
        <dbReference type="EMBL" id="RYS81811.1"/>
    </source>
</evidence>
<accession>A0A174DNC4</accession>
<dbReference type="EMBL" id="CYZO01000028">
    <property type="protein sequence ID" value="CUO27121.1"/>
    <property type="molecule type" value="Genomic_DNA"/>
</dbReference>
<proteinExistence type="predicted"/>
<organism evidence="1 3">
    <name type="scientific">[Ruminococcus] torques</name>
    <dbReference type="NCBI Taxonomy" id="33039"/>
    <lineage>
        <taxon>Bacteria</taxon>
        <taxon>Bacillati</taxon>
        <taxon>Bacillota</taxon>
        <taxon>Clostridia</taxon>
        <taxon>Lachnospirales</taxon>
        <taxon>Lachnospiraceae</taxon>
        <taxon>Mediterraneibacter</taxon>
    </lineage>
</organism>
<evidence type="ECO:0000313" key="4">
    <source>
        <dbReference type="Proteomes" id="UP000292665"/>
    </source>
</evidence>
<dbReference type="EMBL" id="RCYR01000002">
    <property type="protein sequence ID" value="RYS81811.1"/>
    <property type="molecule type" value="Genomic_DNA"/>
</dbReference>
<evidence type="ECO:0000313" key="3">
    <source>
        <dbReference type="Proteomes" id="UP000095787"/>
    </source>
</evidence>
<dbReference type="RefSeq" id="WP_004846205.1">
    <property type="nucleotide sequence ID" value="NZ_AP028249.1"/>
</dbReference>
<name>A0A174DNC4_9FIRM</name>
<gene>
    <name evidence="2" type="ORF">EAI93_02950</name>
    <name evidence="1" type="ORF">ERS852456_02082</name>
</gene>
<reference evidence="2 4" key="2">
    <citation type="journal article" date="2019" name="Science, e1252229">
        <title>Invertible promoters mediate bacterial phase variation, antibiotic resistance, and host adaptation in the gut.</title>
        <authorList>
            <person name="Jiang X."/>
            <person name="Hall A.B."/>
            <person name="Arthur T.D."/>
            <person name="Plichta D.R."/>
            <person name="Covington C.T."/>
            <person name="Poyet M."/>
            <person name="Crothers J."/>
            <person name="Moses P.L."/>
            <person name="Tolonen A.C."/>
            <person name="Vlamakis H."/>
            <person name="Alm E.J."/>
            <person name="Xavier R.J."/>
        </authorList>
    </citation>
    <scope>NUCLEOTIDE SEQUENCE [LARGE SCALE GENOMIC DNA]</scope>
    <source>
        <strain evidence="2">Aa_0143</strain>
        <strain evidence="4">aa_0143</strain>
    </source>
</reference>
<protein>
    <submittedName>
        <fullName evidence="2">DUF177 domain-containing protein</fullName>
    </submittedName>
    <submittedName>
        <fullName evidence="1">Uncharacterized ACR, COG1399</fullName>
    </submittedName>
</protein>
<evidence type="ECO:0000313" key="1">
    <source>
        <dbReference type="EMBL" id="CUO27121.1"/>
    </source>
</evidence>
<dbReference type="InterPro" id="IPR003772">
    <property type="entry name" value="YceD"/>
</dbReference>
<dbReference type="Proteomes" id="UP000292665">
    <property type="component" value="Unassembled WGS sequence"/>
</dbReference>
<sequence>MLINLSDVLSDQHKTVEETVPLTMGEIRMKFGKYPIVESEPVHVRVEHVRGKEMLIYADTRLVTVIPCDRCLEDVRYEFALDFAKHVDIGLSDAELTEELDESNFIDGYHLDVDKLLSNEILSGWPEKVLCKEDCKGLCPVCGQNLNTKSCDCEDTGLDPRMSVVRDLFKNFKEV</sequence>
<dbReference type="GeneID" id="97328586"/>
<dbReference type="AlphaFoldDB" id="A0A174DNC4"/>
<dbReference type="Pfam" id="PF02620">
    <property type="entry name" value="YceD"/>
    <property type="match status" value="1"/>
</dbReference>
<dbReference type="Proteomes" id="UP000095787">
    <property type="component" value="Unassembled WGS sequence"/>
</dbReference>